<evidence type="ECO:0000313" key="2">
    <source>
        <dbReference type="Proteomes" id="UP000663836"/>
    </source>
</evidence>
<dbReference type="AlphaFoldDB" id="A0A819FIA4"/>
<dbReference type="EMBL" id="CAJOBD010002270">
    <property type="protein sequence ID" value="CAF3869350.1"/>
    <property type="molecule type" value="Genomic_DNA"/>
</dbReference>
<proteinExistence type="predicted"/>
<feature type="non-terminal residue" evidence="1">
    <location>
        <position position="24"/>
    </location>
</feature>
<evidence type="ECO:0000313" key="1">
    <source>
        <dbReference type="EMBL" id="CAF3869350.1"/>
    </source>
</evidence>
<reference evidence="1" key="1">
    <citation type="submission" date="2021-02" db="EMBL/GenBank/DDBJ databases">
        <authorList>
            <person name="Nowell W R."/>
        </authorList>
    </citation>
    <scope>NUCLEOTIDE SEQUENCE</scope>
</reference>
<organism evidence="1 2">
    <name type="scientific">Rotaria sordida</name>
    <dbReference type="NCBI Taxonomy" id="392033"/>
    <lineage>
        <taxon>Eukaryota</taxon>
        <taxon>Metazoa</taxon>
        <taxon>Spiralia</taxon>
        <taxon>Gnathifera</taxon>
        <taxon>Rotifera</taxon>
        <taxon>Eurotatoria</taxon>
        <taxon>Bdelloidea</taxon>
        <taxon>Philodinida</taxon>
        <taxon>Philodinidae</taxon>
        <taxon>Rotaria</taxon>
    </lineage>
</organism>
<gene>
    <name evidence="1" type="ORF">JBS370_LOCUS19215</name>
</gene>
<comment type="caution">
    <text evidence="1">The sequence shown here is derived from an EMBL/GenBank/DDBJ whole genome shotgun (WGS) entry which is preliminary data.</text>
</comment>
<accession>A0A819FIA4</accession>
<dbReference type="Proteomes" id="UP000663836">
    <property type="component" value="Unassembled WGS sequence"/>
</dbReference>
<name>A0A819FIA4_9BILA</name>
<protein>
    <submittedName>
        <fullName evidence="1">Uncharacterized protein</fullName>
    </submittedName>
</protein>
<sequence length="24" mass="2723">MMKISGKGDVYDNIVKSNDVDHEK</sequence>